<proteinExistence type="predicted"/>
<organism evidence="1">
    <name type="scientific">Rhizophora mucronata</name>
    <name type="common">Asiatic mangrove</name>
    <dbReference type="NCBI Taxonomy" id="61149"/>
    <lineage>
        <taxon>Eukaryota</taxon>
        <taxon>Viridiplantae</taxon>
        <taxon>Streptophyta</taxon>
        <taxon>Embryophyta</taxon>
        <taxon>Tracheophyta</taxon>
        <taxon>Spermatophyta</taxon>
        <taxon>Magnoliopsida</taxon>
        <taxon>eudicotyledons</taxon>
        <taxon>Gunneridae</taxon>
        <taxon>Pentapetalae</taxon>
        <taxon>rosids</taxon>
        <taxon>fabids</taxon>
        <taxon>Malpighiales</taxon>
        <taxon>Rhizophoraceae</taxon>
        <taxon>Rhizophora</taxon>
    </lineage>
</organism>
<dbReference type="EMBL" id="GGEC01056347">
    <property type="protein sequence ID" value="MBX36831.1"/>
    <property type="molecule type" value="Transcribed_RNA"/>
</dbReference>
<dbReference type="AlphaFoldDB" id="A0A2P2N2X9"/>
<protein>
    <submittedName>
        <fullName evidence="1">Uncharacterized protein</fullName>
    </submittedName>
</protein>
<accession>A0A2P2N2X9</accession>
<name>A0A2P2N2X9_RHIMU</name>
<sequence length="25" mass="2973">MDKVFLNNSKFYIICLTVHSIQPFD</sequence>
<evidence type="ECO:0000313" key="1">
    <source>
        <dbReference type="EMBL" id="MBX36831.1"/>
    </source>
</evidence>
<reference evidence="1" key="1">
    <citation type="submission" date="2018-02" db="EMBL/GenBank/DDBJ databases">
        <title>Rhizophora mucronata_Transcriptome.</title>
        <authorList>
            <person name="Meera S.P."/>
            <person name="Sreeshan A."/>
            <person name="Augustine A."/>
        </authorList>
    </citation>
    <scope>NUCLEOTIDE SEQUENCE</scope>
    <source>
        <tissue evidence="1">Leaf</tissue>
    </source>
</reference>